<organism evidence="1 2">
    <name type="scientific">Skeletonema marinoi</name>
    <dbReference type="NCBI Taxonomy" id="267567"/>
    <lineage>
        <taxon>Eukaryota</taxon>
        <taxon>Sar</taxon>
        <taxon>Stramenopiles</taxon>
        <taxon>Ochrophyta</taxon>
        <taxon>Bacillariophyta</taxon>
        <taxon>Coscinodiscophyceae</taxon>
        <taxon>Thalassiosirophycidae</taxon>
        <taxon>Thalassiosirales</taxon>
        <taxon>Skeletonemataceae</taxon>
        <taxon>Skeletonema</taxon>
        <taxon>Skeletonema marinoi-dohrnii complex</taxon>
    </lineage>
</organism>
<evidence type="ECO:0000313" key="1">
    <source>
        <dbReference type="EMBL" id="KAK1739846.1"/>
    </source>
</evidence>
<name>A0AAD8Y6Y8_9STRA</name>
<evidence type="ECO:0000313" key="2">
    <source>
        <dbReference type="Proteomes" id="UP001224775"/>
    </source>
</evidence>
<dbReference type="Proteomes" id="UP001224775">
    <property type="component" value="Unassembled WGS sequence"/>
</dbReference>
<comment type="caution">
    <text evidence="1">The sequence shown here is derived from an EMBL/GenBank/DDBJ whole genome shotgun (WGS) entry which is preliminary data.</text>
</comment>
<proteinExistence type="predicted"/>
<sequence length="79" mass="8867">MVKEEVTQRCTQAARQEKESLVASLRDVQEDLEIQQETTELVNLTLDTWQGRFDRVYELAAAAGVDAAVLKSIREGNSN</sequence>
<dbReference type="AlphaFoldDB" id="A0AAD8Y6Y8"/>
<protein>
    <submittedName>
        <fullName evidence="1">Uncharacterized protein</fullName>
    </submittedName>
</protein>
<accession>A0AAD8Y6Y8</accession>
<gene>
    <name evidence="1" type="ORF">QTG54_009605</name>
</gene>
<reference evidence="1" key="1">
    <citation type="submission" date="2023-06" db="EMBL/GenBank/DDBJ databases">
        <title>Survivors Of The Sea: Transcriptome response of Skeletonema marinoi to long-term dormancy.</title>
        <authorList>
            <person name="Pinder M.I.M."/>
            <person name="Kourtchenko O."/>
            <person name="Robertson E.K."/>
            <person name="Larsson T."/>
            <person name="Maumus F."/>
            <person name="Osuna-Cruz C.M."/>
            <person name="Vancaester E."/>
            <person name="Stenow R."/>
            <person name="Vandepoele K."/>
            <person name="Ploug H."/>
            <person name="Bruchert V."/>
            <person name="Godhe A."/>
            <person name="Topel M."/>
        </authorList>
    </citation>
    <scope>NUCLEOTIDE SEQUENCE</scope>
    <source>
        <strain evidence="1">R05AC</strain>
    </source>
</reference>
<dbReference type="EMBL" id="JATAAI010000017">
    <property type="protein sequence ID" value="KAK1739846.1"/>
    <property type="molecule type" value="Genomic_DNA"/>
</dbReference>
<keyword evidence="2" id="KW-1185">Reference proteome</keyword>